<dbReference type="EMBL" id="ML992501">
    <property type="protein sequence ID" value="KAF2227989.1"/>
    <property type="molecule type" value="Genomic_DNA"/>
</dbReference>
<dbReference type="InterPro" id="IPR018306">
    <property type="entry name" value="Phage_T5_Orf172_DNA-bd"/>
</dbReference>
<accession>A0A6A6GQX9</accession>
<reference evidence="4" key="1">
    <citation type="journal article" date="2020" name="Stud. Mycol.">
        <title>101 Dothideomycetes genomes: A test case for predicting lifestyles and emergence of pathogens.</title>
        <authorList>
            <person name="Haridas S."/>
            <person name="Albert R."/>
            <person name="Binder M."/>
            <person name="Bloem J."/>
            <person name="LaButti K."/>
            <person name="Salamov A."/>
            <person name="Andreopoulos B."/>
            <person name="Baker S."/>
            <person name="Barry K."/>
            <person name="Bills G."/>
            <person name="Bluhm B."/>
            <person name="Cannon C."/>
            <person name="Castanera R."/>
            <person name="Culley D."/>
            <person name="Daum C."/>
            <person name="Ezra D."/>
            <person name="Gonzalez J."/>
            <person name="Henrissat B."/>
            <person name="Kuo A."/>
            <person name="Liang C."/>
            <person name="Lipzen A."/>
            <person name="Lutzoni F."/>
            <person name="Magnuson J."/>
            <person name="Mondo S."/>
            <person name="Nolan M."/>
            <person name="Ohm R."/>
            <person name="Pangilinan J."/>
            <person name="Park H.-J."/>
            <person name="Ramirez L."/>
            <person name="Alfaro M."/>
            <person name="Sun H."/>
            <person name="Tritt A."/>
            <person name="Yoshinaga Y."/>
            <person name="Zwiers L.-H."/>
            <person name="Turgeon B."/>
            <person name="Goodwin S."/>
            <person name="Spatafora J."/>
            <person name="Crous P."/>
            <person name="Grigoriev I."/>
        </authorList>
    </citation>
    <scope>NUCLEOTIDE SEQUENCE [LARGE SCALE GENOMIC DNA]</scope>
    <source>
        <strain evidence="4">CECT 20119</strain>
    </source>
</reference>
<dbReference type="Pfam" id="PF10544">
    <property type="entry name" value="T5orf172"/>
    <property type="match status" value="1"/>
</dbReference>
<evidence type="ECO:0000259" key="2">
    <source>
        <dbReference type="SMART" id="SM00974"/>
    </source>
</evidence>
<dbReference type="OrthoDB" id="2417614at2759"/>
<name>A0A6A6GQX9_9PEZI</name>
<gene>
    <name evidence="3" type="ORF">BDZ85DRAFT_188251</name>
</gene>
<feature type="compositionally biased region" description="Basic and acidic residues" evidence="1">
    <location>
        <begin position="138"/>
        <end position="153"/>
    </location>
</feature>
<proteinExistence type="predicted"/>
<evidence type="ECO:0000313" key="4">
    <source>
        <dbReference type="Proteomes" id="UP000799538"/>
    </source>
</evidence>
<protein>
    <submittedName>
        <fullName evidence="3">Meiotically up-regulated gene 113-domain-containing protein</fullName>
    </submittedName>
</protein>
<sequence length="431" mass="48292">MSFNNQTPEALLGRSDSRNPATTCHGLTTAGKPCRRSLAAKKTVSARSQSLQPGVVAVVEGAQGQLLDAAFYCWQHKDQAVTDAPKPNKHSQSRISRLVTVNERTSMDSLVERLGISGIDGPSPDLRHGQSPATQVPHDNRDVSSSYRRDTHRQPVVGPTGLPVSQGHTTTKKKKHKGGFLSQLCCFSSSSNDDDYYEIVRHRRKPPTQRHLSFIPPTLKPDTTAILLTELAKPISPHDDEGYIYIFWLTDTDKVPDTDTASSLLSHSASRGRDLDSLARTYSKRASKAATNRTIMLKIGRANNVHRRMTEWTQQCGYALSLVRWYPYISSSPQPSPRREVPPSHLHPRGPRPSLATRGSSDQVRKVPHVHRVERLIHLELADKRVKRNCEACGKEHREWFEIEATEQGVKAVDDVVRRWTAWAEQRDAKH</sequence>
<feature type="region of interest" description="Disordered" evidence="1">
    <location>
        <begin position="1"/>
        <end position="29"/>
    </location>
</feature>
<feature type="region of interest" description="Disordered" evidence="1">
    <location>
        <begin position="333"/>
        <end position="365"/>
    </location>
</feature>
<feature type="domain" description="Bacteriophage T5 Orf172 DNA-binding" evidence="2">
    <location>
        <begin position="291"/>
        <end position="413"/>
    </location>
</feature>
<dbReference type="PANTHER" id="PTHR28094:SF2">
    <property type="entry name" value="BACTERIOPHAGE T5 ORF172 DNA-BINDING DOMAIN-CONTAINING PROTEIN"/>
    <property type="match status" value="1"/>
</dbReference>
<dbReference type="InterPro" id="IPR053006">
    <property type="entry name" value="Meiosis_regulatory"/>
</dbReference>
<dbReference type="SMART" id="SM00974">
    <property type="entry name" value="T5orf172"/>
    <property type="match status" value="1"/>
</dbReference>
<feature type="region of interest" description="Disordered" evidence="1">
    <location>
        <begin position="115"/>
        <end position="175"/>
    </location>
</feature>
<keyword evidence="4" id="KW-1185">Reference proteome</keyword>
<dbReference type="PANTHER" id="PTHR28094">
    <property type="entry name" value="MEIOTICALLY UP-REGULATED GENE 113 PROTEIN"/>
    <property type="match status" value="1"/>
</dbReference>
<evidence type="ECO:0000256" key="1">
    <source>
        <dbReference type="SAM" id="MobiDB-lite"/>
    </source>
</evidence>
<dbReference type="Proteomes" id="UP000799538">
    <property type="component" value="Unassembled WGS sequence"/>
</dbReference>
<organism evidence="3 4">
    <name type="scientific">Elsinoe ampelina</name>
    <dbReference type="NCBI Taxonomy" id="302913"/>
    <lineage>
        <taxon>Eukaryota</taxon>
        <taxon>Fungi</taxon>
        <taxon>Dikarya</taxon>
        <taxon>Ascomycota</taxon>
        <taxon>Pezizomycotina</taxon>
        <taxon>Dothideomycetes</taxon>
        <taxon>Dothideomycetidae</taxon>
        <taxon>Myriangiales</taxon>
        <taxon>Elsinoaceae</taxon>
        <taxon>Elsinoe</taxon>
    </lineage>
</organism>
<evidence type="ECO:0000313" key="3">
    <source>
        <dbReference type="EMBL" id="KAF2227989.1"/>
    </source>
</evidence>
<dbReference type="AlphaFoldDB" id="A0A6A6GQX9"/>